<dbReference type="EMBL" id="CAJVPV010007873">
    <property type="protein sequence ID" value="CAG8623745.1"/>
    <property type="molecule type" value="Genomic_DNA"/>
</dbReference>
<reference evidence="1" key="1">
    <citation type="submission" date="2021-06" db="EMBL/GenBank/DDBJ databases">
        <authorList>
            <person name="Kallberg Y."/>
            <person name="Tangrot J."/>
            <person name="Rosling A."/>
        </authorList>
    </citation>
    <scope>NUCLEOTIDE SEQUENCE</scope>
    <source>
        <strain evidence="1">CL551</strain>
    </source>
</reference>
<accession>A0A9N9GT79</accession>
<dbReference type="Proteomes" id="UP000789342">
    <property type="component" value="Unassembled WGS sequence"/>
</dbReference>
<feature type="non-terminal residue" evidence="1">
    <location>
        <position position="122"/>
    </location>
</feature>
<protein>
    <submittedName>
        <fullName evidence="1">9887_t:CDS:1</fullName>
    </submittedName>
</protein>
<evidence type="ECO:0000313" key="1">
    <source>
        <dbReference type="EMBL" id="CAG8623745.1"/>
    </source>
</evidence>
<keyword evidence="2" id="KW-1185">Reference proteome</keyword>
<proteinExistence type="predicted"/>
<sequence length="122" mass="13656">TQRDENFDSLSSLDNHIASFTVNLEDGLLLDATPDITQTHATAAYKLLQNVNLLLTKQQENTNSYDTDANKDVKEDENRTTTINRVSVAFQDCGYGFTVADEKIYAIKYGIKSETEQPTEDS</sequence>
<name>A0A9N9GT79_9GLOM</name>
<gene>
    <name evidence="1" type="ORF">AMORRO_LOCUS8776</name>
</gene>
<dbReference type="OrthoDB" id="2386620at2759"/>
<organism evidence="1 2">
    <name type="scientific">Acaulospora morrowiae</name>
    <dbReference type="NCBI Taxonomy" id="94023"/>
    <lineage>
        <taxon>Eukaryota</taxon>
        <taxon>Fungi</taxon>
        <taxon>Fungi incertae sedis</taxon>
        <taxon>Mucoromycota</taxon>
        <taxon>Glomeromycotina</taxon>
        <taxon>Glomeromycetes</taxon>
        <taxon>Diversisporales</taxon>
        <taxon>Acaulosporaceae</taxon>
        <taxon>Acaulospora</taxon>
    </lineage>
</organism>
<comment type="caution">
    <text evidence="1">The sequence shown here is derived from an EMBL/GenBank/DDBJ whole genome shotgun (WGS) entry which is preliminary data.</text>
</comment>
<dbReference type="AlphaFoldDB" id="A0A9N9GT79"/>
<evidence type="ECO:0000313" key="2">
    <source>
        <dbReference type="Proteomes" id="UP000789342"/>
    </source>
</evidence>